<evidence type="ECO:0000313" key="2">
    <source>
        <dbReference type="EMBL" id="EDW35876.1"/>
    </source>
</evidence>
<accession>B4GHA6</accession>
<dbReference type="OMA" id="DINRKWQ"/>
<dbReference type="AlphaFoldDB" id="B4GHA6"/>
<organism evidence="3">
    <name type="scientific">Drosophila persimilis</name>
    <name type="common">Fruit fly</name>
    <dbReference type="NCBI Taxonomy" id="7234"/>
    <lineage>
        <taxon>Eukaryota</taxon>
        <taxon>Metazoa</taxon>
        <taxon>Ecdysozoa</taxon>
        <taxon>Arthropoda</taxon>
        <taxon>Hexapoda</taxon>
        <taxon>Insecta</taxon>
        <taxon>Pterygota</taxon>
        <taxon>Neoptera</taxon>
        <taxon>Endopterygota</taxon>
        <taxon>Diptera</taxon>
        <taxon>Brachycera</taxon>
        <taxon>Muscomorpha</taxon>
        <taxon>Ephydroidea</taxon>
        <taxon>Drosophilidae</taxon>
        <taxon>Drosophila</taxon>
        <taxon>Sophophora</taxon>
    </lineage>
</organism>
<feature type="region of interest" description="Disordered" evidence="1">
    <location>
        <begin position="43"/>
        <end position="65"/>
    </location>
</feature>
<dbReference type="EMBL" id="CH479183">
    <property type="protein sequence ID" value="EDW35876.1"/>
    <property type="molecule type" value="Genomic_DNA"/>
</dbReference>
<reference evidence="2 3" key="1">
    <citation type="journal article" date="2007" name="Nature">
        <title>Evolution of genes and genomes on the Drosophila phylogeny.</title>
        <authorList>
            <consortium name="Drosophila 12 Genomes Consortium"/>
            <person name="Clark A.G."/>
            <person name="Eisen M.B."/>
            <person name="Smith D.R."/>
            <person name="Bergman C.M."/>
            <person name="Oliver B."/>
            <person name="Markow T.A."/>
            <person name="Kaufman T.C."/>
            <person name="Kellis M."/>
            <person name="Gelbart W."/>
            <person name="Iyer V.N."/>
            <person name="Pollard D.A."/>
            <person name="Sackton T.B."/>
            <person name="Larracuente A.M."/>
            <person name="Singh N.D."/>
            <person name="Abad J.P."/>
            <person name="Abt D.N."/>
            <person name="Adryan B."/>
            <person name="Aguade M."/>
            <person name="Akashi H."/>
            <person name="Anderson W.W."/>
            <person name="Aquadro C.F."/>
            <person name="Ardell D.H."/>
            <person name="Arguello R."/>
            <person name="Artieri C.G."/>
            <person name="Barbash D.A."/>
            <person name="Barker D."/>
            <person name="Barsanti P."/>
            <person name="Batterham P."/>
            <person name="Batzoglou S."/>
            <person name="Begun D."/>
            <person name="Bhutkar A."/>
            <person name="Blanco E."/>
            <person name="Bosak S.A."/>
            <person name="Bradley R.K."/>
            <person name="Brand A.D."/>
            <person name="Brent M.R."/>
            <person name="Brooks A.N."/>
            <person name="Brown R.H."/>
            <person name="Butlin R.K."/>
            <person name="Caggese C."/>
            <person name="Calvi B.R."/>
            <person name="Bernardo de Carvalho A."/>
            <person name="Caspi A."/>
            <person name="Castrezana S."/>
            <person name="Celniker S.E."/>
            <person name="Chang J.L."/>
            <person name="Chapple C."/>
            <person name="Chatterji S."/>
            <person name="Chinwalla A."/>
            <person name="Civetta A."/>
            <person name="Clifton S.W."/>
            <person name="Comeron J.M."/>
            <person name="Costello J.C."/>
            <person name="Coyne J.A."/>
            <person name="Daub J."/>
            <person name="David R.G."/>
            <person name="Delcher A.L."/>
            <person name="Delehaunty K."/>
            <person name="Do C.B."/>
            <person name="Ebling H."/>
            <person name="Edwards K."/>
            <person name="Eickbush T."/>
            <person name="Evans J.D."/>
            <person name="Filipski A."/>
            <person name="Findeiss S."/>
            <person name="Freyhult E."/>
            <person name="Fulton L."/>
            <person name="Fulton R."/>
            <person name="Garcia A.C."/>
            <person name="Gardiner A."/>
            <person name="Garfield D.A."/>
            <person name="Garvin B.E."/>
            <person name="Gibson G."/>
            <person name="Gilbert D."/>
            <person name="Gnerre S."/>
            <person name="Godfrey J."/>
            <person name="Good R."/>
            <person name="Gotea V."/>
            <person name="Gravely B."/>
            <person name="Greenberg A.J."/>
            <person name="Griffiths-Jones S."/>
            <person name="Gross S."/>
            <person name="Guigo R."/>
            <person name="Gustafson E.A."/>
            <person name="Haerty W."/>
            <person name="Hahn M.W."/>
            <person name="Halligan D.L."/>
            <person name="Halpern A.L."/>
            <person name="Halter G.M."/>
            <person name="Han M.V."/>
            <person name="Heger A."/>
            <person name="Hillier L."/>
            <person name="Hinrichs A.S."/>
            <person name="Holmes I."/>
            <person name="Hoskins R.A."/>
            <person name="Hubisz M.J."/>
            <person name="Hultmark D."/>
            <person name="Huntley M.A."/>
            <person name="Jaffe D.B."/>
            <person name="Jagadeeshan S."/>
            <person name="Jeck W.R."/>
            <person name="Johnson J."/>
            <person name="Jones C.D."/>
            <person name="Jordan W.C."/>
            <person name="Karpen G.H."/>
            <person name="Kataoka E."/>
            <person name="Keightley P.D."/>
            <person name="Kheradpour P."/>
            <person name="Kirkness E.F."/>
            <person name="Koerich L.B."/>
            <person name="Kristiansen K."/>
            <person name="Kudrna D."/>
            <person name="Kulathinal R.J."/>
            <person name="Kumar S."/>
            <person name="Kwok R."/>
            <person name="Lander E."/>
            <person name="Langley C.H."/>
            <person name="Lapoint R."/>
            <person name="Lazzaro B.P."/>
            <person name="Lee S.J."/>
            <person name="Levesque L."/>
            <person name="Li R."/>
            <person name="Lin C.F."/>
            <person name="Lin M.F."/>
            <person name="Lindblad-Toh K."/>
            <person name="Llopart A."/>
            <person name="Long M."/>
            <person name="Low L."/>
            <person name="Lozovsky E."/>
            <person name="Lu J."/>
            <person name="Luo M."/>
            <person name="Machado C.A."/>
            <person name="Makalowski W."/>
            <person name="Marzo M."/>
            <person name="Matsuda M."/>
            <person name="Matzkin L."/>
            <person name="McAllister B."/>
            <person name="McBride C.S."/>
            <person name="McKernan B."/>
            <person name="McKernan K."/>
            <person name="Mendez-Lago M."/>
            <person name="Minx P."/>
            <person name="Mollenhauer M.U."/>
            <person name="Montooth K."/>
            <person name="Mount S.M."/>
            <person name="Mu X."/>
            <person name="Myers E."/>
            <person name="Negre B."/>
            <person name="Newfeld S."/>
            <person name="Nielsen R."/>
            <person name="Noor M.A."/>
            <person name="O'Grady P."/>
            <person name="Pachter L."/>
            <person name="Papaceit M."/>
            <person name="Parisi M.J."/>
            <person name="Parisi M."/>
            <person name="Parts L."/>
            <person name="Pedersen J.S."/>
            <person name="Pesole G."/>
            <person name="Phillippy A.M."/>
            <person name="Ponting C.P."/>
            <person name="Pop M."/>
            <person name="Porcelli D."/>
            <person name="Powell J.R."/>
            <person name="Prohaska S."/>
            <person name="Pruitt K."/>
            <person name="Puig M."/>
            <person name="Quesneville H."/>
            <person name="Ram K.R."/>
            <person name="Rand D."/>
            <person name="Rasmussen M.D."/>
            <person name="Reed L.K."/>
            <person name="Reenan R."/>
            <person name="Reily A."/>
            <person name="Remington K.A."/>
            <person name="Rieger T.T."/>
            <person name="Ritchie M.G."/>
            <person name="Robin C."/>
            <person name="Rogers Y.H."/>
            <person name="Rohde C."/>
            <person name="Rozas J."/>
            <person name="Rubenfield M.J."/>
            <person name="Ruiz A."/>
            <person name="Russo S."/>
            <person name="Salzberg S.L."/>
            <person name="Sanchez-Gracia A."/>
            <person name="Saranga D.J."/>
            <person name="Sato H."/>
            <person name="Schaeffer S.W."/>
            <person name="Schatz M.C."/>
            <person name="Schlenke T."/>
            <person name="Schwartz R."/>
            <person name="Segarra C."/>
            <person name="Singh R.S."/>
            <person name="Sirot L."/>
            <person name="Sirota M."/>
            <person name="Sisneros N.B."/>
            <person name="Smith C.D."/>
            <person name="Smith T.F."/>
            <person name="Spieth J."/>
            <person name="Stage D.E."/>
            <person name="Stark A."/>
            <person name="Stephan W."/>
            <person name="Strausberg R.L."/>
            <person name="Strempel S."/>
            <person name="Sturgill D."/>
            <person name="Sutton G."/>
            <person name="Sutton G.G."/>
            <person name="Tao W."/>
            <person name="Teichmann S."/>
            <person name="Tobari Y.N."/>
            <person name="Tomimura Y."/>
            <person name="Tsolas J.M."/>
            <person name="Valente V.L."/>
            <person name="Venter E."/>
            <person name="Venter J.C."/>
            <person name="Vicario S."/>
            <person name="Vieira F.G."/>
            <person name="Vilella A.J."/>
            <person name="Villasante A."/>
            <person name="Walenz B."/>
            <person name="Wang J."/>
            <person name="Wasserman M."/>
            <person name="Watts T."/>
            <person name="Wilson D."/>
            <person name="Wilson R.K."/>
            <person name="Wing R.A."/>
            <person name="Wolfner M.F."/>
            <person name="Wong A."/>
            <person name="Wong G.K."/>
            <person name="Wu C.I."/>
            <person name="Wu G."/>
            <person name="Yamamoto D."/>
            <person name="Yang H.P."/>
            <person name="Yang S.P."/>
            <person name="Yorke J.A."/>
            <person name="Yoshida K."/>
            <person name="Zdobnov E."/>
            <person name="Zhang P."/>
            <person name="Zhang Y."/>
            <person name="Zimin A.V."/>
            <person name="Baldwin J."/>
            <person name="Abdouelleil A."/>
            <person name="Abdulkadir J."/>
            <person name="Abebe A."/>
            <person name="Abera B."/>
            <person name="Abreu J."/>
            <person name="Acer S.C."/>
            <person name="Aftuck L."/>
            <person name="Alexander A."/>
            <person name="An P."/>
            <person name="Anderson E."/>
            <person name="Anderson S."/>
            <person name="Arachi H."/>
            <person name="Azer M."/>
            <person name="Bachantsang P."/>
            <person name="Barry A."/>
            <person name="Bayul T."/>
            <person name="Berlin A."/>
            <person name="Bessette D."/>
            <person name="Bloom T."/>
            <person name="Blye J."/>
            <person name="Boguslavskiy L."/>
            <person name="Bonnet C."/>
            <person name="Boukhgalter B."/>
            <person name="Bourzgui I."/>
            <person name="Brown A."/>
            <person name="Cahill P."/>
            <person name="Channer S."/>
            <person name="Cheshatsang Y."/>
            <person name="Chuda L."/>
            <person name="Citroen M."/>
            <person name="Collymore A."/>
            <person name="Cooke P."/>
            <person name="Costello M."/>
            <person name="D'Aco K."/>
            <person name="Daza R."/>
            <person name="De Haan G."/>
            <person name="DeGray S."/>
            <person name="DeMaso C."/>
            <person name="Dhargay N."/>
            <person name="Dooley K."/>
            <person name="Dooley E."/>
            <person name="Doricent M."/>
            <person name="Dorje P."/>
            <person name="Dorjee K."/>
            <person name="Dupes A."/>
            <person name="Elong R."/>
            <person name="Falk J."/>
            <person name="Farina A."/>
            <person name="Faro S."/>
            <person name="Ferguson D."/>
            <person name="Fisher S."/>
            <person name="Foley C.D."/>
            <person name="Franke A."/>
            <person name="Friedrich D."/>
            <person name="Gadbois L."/>
            <person name="Gearin G."/>
            <person name="Gearin C.R."/>
            <person name="Giannoukos G."/>
            <person name="Goode T."/>
            <person name="Graham J."/>
            <person name="Grandbois E."/>
            <person name="Grewal S."/>
            <person name="Gyaltsen K."/>
            <person name="Hafez N."/>
            <person name="Hagos B."/>
            <person name="Hall J."/>
            <person name="Henson C."/>
            <person name="Hollinger A."/>
            <person name="Honan T."/>
            <person name="Huard M.D."/>
            <person name="Hughes L."/>
            <person name="Hurhula B."/>
            <person name="Husby M.E."/>
            <person name="Kamat A."/>
            <person name="Kanga B."/>
            <person name="Kashin S."/>
            <person name="Khazanovich D."/>
            <person name="Kisner P."/>
            <person name="Lance K."/>
            <person name="Lara M."/>
            <person name="Lee W."/>
            <person name="Lennon N."/>
            <person name="Letendre F."/>
            <person name="LeVine R."/>
            <person name="Lipovsky A."/>
            <person name="Liu X."/>
            <person name="Liu J."/>
            <person name="Liu S."/>
            <person name="Lokyitsang T."/>
            <person name="Lokyitsang Y."/>
            <person name="Lubonja R."/>
            <person name="Lui A."/>
            <person name="MacDonald P."/>
            <person name="Magnisalis V."/>
            <person name="Maru K."/>
            <person name="Matthews C."/>
            <person name="McCusker W."/>
            <person name="McDonough S."/>
            <person name="Mehta T."/>
            <person name="Meldrim J."/>
            <person name="Meneus L."/>
            <person name="Mihai O."/>
            <person name="Mihalev A."/>
            <person name="Mihova T."/>
            <person name="Mittelman R."/>
            <person name="Mlenga V."/>
            <person name="Montmayeur A."/>
            <person name="Mulrain L."/>
            <person name="Navidi A."/>
            <person name="Naylor J."/>
            <person name="Negash T."/>
            <person name="Nguyen T."/>
            <person name="Nguyen N."/>
            <person name="Nicol R."/>
            <person name="Norbu C."/>
            <person name="Norbu N."/>
            <person name="Novod N."/>
            <person name="O'Neill B."/>
            <person name="Osman S."/>
            <person name="Markiewicz E."/>
            <person name="Oyono O.L."/>
            <person name="Patti C."/>
            <person name="Phunkhang P."/>
            <person name="Pierre F."/>
            <person name="Priest M."/>
            <person name="Raghuraman S."/>
            <person name="Rege F."/>
            <person name="Reyes R."/>
            <person name="Rise C."/>
            <person name="Rogov P."/>
            <person name="Ross K."/>
            <person name="Ryan E."/>
            <person name="Settipalli S."/>
            <person name="Shea T."/>
            <person name="Sherpa N."/>
            <person name="Shi L."/>
            <person name="Shih D."/>
            <person name="Sparrow T."/>
            <person name="Spaulding J."/>
            <person name="Stalker J."/>
            <person name="Stange-Thomann N."/>
            <person name="Stavropoulos S."/>
            <person name="Stone C."/>
            <person name="Strader C."/>
            <person name="Tesfaye S."/>
            <person name="Thomson T."/>
            <person name="Thoulutsang Y."/>
            <person name="Thoulutsang D."/>
            <person name="Topham K."/>
            <person name="Topping I."/>
            <person name="Tsamla T."/>
            <person name="Vassiliev H."/>
            <person name="Vo A."/>
            <person name="Wangchuk T."/>
            <person name="Wangdi T."/>
            <person name="Weiand M."/>
            <person name="Wilkinson J."/>
            <person name="Wilson A."/>
            <person name="Yadav S."/>
            <person name="Young G."/>
            <person name="Yu Q."/>
            <person name="Zembek L."/>
            <person name="Zhong D."/>
            <person name="Zimmer A."/>
            <person name="Zwirko Z."/>
            <person name="Jaffe D.B."/>
            <person name="Alvarez P."/>
            <person name="Brockman W."/>
            <person name="Butler J."/>
            <person name="Chin C."/>
            <person name="Gnerre S."/>
            <person name="Grabherr M."/>
            <person name="Kleber M."/>
            <person name="Mauceli E."/>
            <person name="MacCallum I."/>
        </authorList>
    </citation>
    <scope>NUCLEOTIDE SEQUENCE [LARGE SCALE GENOMIC DNA]</scope>
    <source>
        <strain evidence="3">MSH-3 / Tucson 14011-0111.49</strain>
    </source>
</reference>
<dbReference type="HOGENOM" id="CLU_2852058_0_0_1"/>
<gene>
    <name evidence="2" type="primary">Dper\GL16979</name>
    <name evidence="2" type="ORF">Dper_GL16979</name>
</gene>
<keyword evidence="3" id="KW-1185">Reference proteome</keyword>
<evidence type="ECO:0000313" key="3">
    <source>
        <dbReference type="Proteomes" id="UP000008744"/>
    </source>
</evidence>
<dbReference type="PhylomeDB" id="B4GHA6"/>
<evidence type="ECO:0000256" key="1">
    <source>
        <dbReference type="SAM" id="MobiDB-lite"/>
    </source>
</evidence>
<protein>
    <submittedName>
        <fullName evidence="2">GL16979</fullName>
    </submittedName>
</protein>
<sequence>MLQELRNNSDLGSHSLGFALKRRNDRFVVEPIGGIVNPAYEPDLSGDAASTGGANRGIGQSKWRV</sequence>
<proteinExistence type="predicted"/>
<name>B4GHA6_DROPE</name>
<dbReference type="Proteomes" id="UP000008744">
    <property type="component" value="Unassembled WGS sequence"/>
</dbReference>